<dbReference type="InterPro" id="IPR003821">
    <property type="entry name" value="DXP_reductoisomerase"/>
</dbReference>
<evidence type="ECO:0000313" key="2">
    <source>
        <dbReference type="EMBL" id="EQD38846.1"/>
    </source>
</evidence>
<dbReference type="AlphaFoldDB" id="T0YTC5"/>
<dbReference type="SUPFAM" id="SSF51735">
    <property type="entry name" value="NAD(P)-binding Rossmann-fold domains"/>
    <property type="match status" value="1"/>
</dbReference>
<reference evidence="2" key="1">
    <citation type="submission" date="2013-08" db="EMBL/GenBank/DDBJ databases">
        <authorList>
            <person name="Mendez C."/>
            <person name="Richter M."/>
            <person name="Ferrer M."/>
            <person name="Sanchez J."/>
        </authorList>
    </citation>
    <scope>NUCLEOTIDE SEQUENCE</scope>
</reference>
<accession>T0YTC5</accession>
<dbReference type="GO" id="GO:0051484">
    <property type="term" value="P:isopentenyl diphosphate biosynthetic process, methylerythritol 4-phosphate pathway involved in terpenoid biosynthetic process"/>
    <property type="evidence" value="ECO:0007669"/>
    <property type="project" value="TreeGrafter"/>
</dbReference>
<dbReference type="PANTHER" id="PTHR30525:SF0">
    <property type="entry name" value="1-DEOXY-D-XYLULOSE 5-PHOSPHATE REDUCTOISOMERASE, CHLOROPLASTIC"/>
    <property type="match status" value="1"/>
</dbReference>
<dbReference type="Pfam" id="PF02670">
    <property type="entry name" value="DXP_reductoisom"/>
    <property type="match status" value="1"/>
</dbReference>
<feature type="domain" description="1-deoxy-D-xylulose 5-phosphate reductoisomerase N-terminal" evidence="1">
    <location>
        <begin position="7"/>
        <end position="85"/>
    </location>
</feature>
<proteinExistence type="predicted"/>
<protein>
    <submittedName>
        <fullName evidence="2">1-deoxy-D-xylulose-5-phosphate reductoisomerase</fullName>
        <ecNumber evidence="2">1.1.1.267</ecNumber>
    </submittedName>
</protein>
<feature type="non-terminal residue" evidence="2">
    <location>
        <position position="86"/>
    </location>
</feature>
<dbReference type="GO" id="GO:0070402">
    <property type="term" value="F:NADPH binding"/>
    <property type="evidence" value="ECO:0007669"/>
    <property type="project" value="InterPro"/>
</dbReference>
<reference evidence="2" key="2">
    <citation type="journal article" date="2014" name="ISME J.">
        <title>Microbial stratification in low pH oxic and suboxic macroscopic growths along an acid mine drainage.</title>
        <authorList>
            <person name="Mendez-Garcia C."/>
            <person name="Mesa V."/>
            <person name="Sprenger R.R."/>
            <person name="Richter M."/>
            <person name="Diez M.S."/>
            <person name="Solano J."/>
            <person name="Bargiela R."/>
            <person name="Golyshina O.V."/>
            <person name="Manteca A."/>
            <person name="Ramos J.L."/>
            <person name="Gallego J.R."/>
            <person name="Llorente I."/>
            <person name="Martins Dos Santos V.A."/>
            <person name="Jensen O.N."/>
            <person name="Pelaez A.I."/>
            <person name="Sanchez J."/>
            <person name="Ferrer M."/>
        </authorList>
    </citation>
    <scope>NUCLEOTIDE SEQUENCE</scope>
</reference>
<dbReference type="InterPro" id="IPR013512">
    <property type="entry name" value="DXP_reductoisomerase_N"/>
</dbReference>
<gene>
    <name evidence="2" type="ORF">B1A_17101</name>
</gene>
<dbReference type="InterPro" id="IPR036291">
    <property type="entry name" value="NAD(P)-bd_dom_sf"/>
</dbReference>
<keyword evidence="2" id="KW-0560">Oxidoreductase</keyword>
<dbReference type="GO" id="GO:0030145">
    <property type="term" value="F:manganese ion binding"/>
    <property type="evidence" value="ECO:0007669"/>
    <property type="project" value="TreeGrafter"/>
</dbReference>
<dbReference type="PANTHER" id="PTHR30525">
    <property type="entry name" value="1-DEOXY-D-XYLULOSE 5-PHOSPHATE REDUCTOISOMERASE"/>
    <property type="match status" value="1"/>
</dbReference>
<dbReference type="GO" id="GO:0030604">
    <property type="term" value="F:1-deoxy-D-xylulose-5-phosphate reductoisomerase activity"/>
    <property type="evidence" value="ECO:0007669"/>
    <property type="project" value="UniProtKB-EC"/>
</dbReference>
<dbReference type="Gene3D" id="3.40.50.720">
    <property type="entry name" value="NAD(P)-binding Rossmann-like Domain"/>
    <property type="match status" value="1"/>
</dbReference>
<evidence type="ECO:0000259" key="1">
    <source>
        <dbReference type="Pfam" id="PF02670"/>
    </source>
</evidence>
<sequence>MMRRTSLSILGSTGSIGRSALDIVLKHPDRFRVLAMAAGKNLDVVLEQARLFKPEILSVSEEIYSSLTEALSRVGIRVLCGEEGAV</sequence>
<dbReference type="EC" id="1.1.1.267" evidence="2"/>
<keyword evidence="2" id="KW-0413">Isomerase</keyword>
<dbReference type="EMBL" id="AUZX01012569">
    <property type="protein sequence ID" value="EQD38846.1"/>
    <property type="molecule type" value="Genomic_DNA"/>
</dbReference>
<name>T0YTC5_9ZZZZ</name>
<organism evidence="2">
    <name type="scientific">mine drainage metagenome</name>
    <dbReference type="NCBI Taxonomy" id="410659"/>
    <lineage>
        <taxon>unclassified sequences</taxon>
        <taxon>metagenomes</taxon>
        <taxon>ecological metagenomes</taxon>
    </lineage>
</organism>
<dbReference type="GO" id="GO:0016853">
    <property type="term" value="F:isomerase activity"/>
    <property type="evidence" value="ECO:0007669"/>
    <property type="project" value="UniProtKB-KW"/>
</dbReference>
<comment type="caution">
    <text evidence="2">The sequence shown here is derived from an EMBL/GenBank/DDBJ whole genome shotgun (WGS) entry which is preliminary data.</text>
</comment>